<sequence>MKFIAFKVPDGMHEDIMNLIEITPKYDTVSKFLRKMLKTMINNAKEKHLI</sequence>
<organism evidence="1">
    <name type="scientific">marine sediment metagenome</name>
    <dbReference type="NCBI Taxonomy" id="412755"/>
    <lineage>
        <taxon>unclassified sequences</taxon>
        <taxon>metagenomes</taxon>
        <taxon>ecological metagenomes</taxon>
    </lineage>
</organism>
<protein>
    <recommendedName>
        <fullName evidence="2">Ribbon-helix-helix protein CopG domain-containing protein</fullName>
    </recommendedName>
</protein>
<evidence type="ECO:0008006" key="2">
    <source>
        <dbReference type="Google" id="ProtNLM"/>
    </source>
</evidence>
<gene>
    <name evidence="1" type="ORF">LCGC14_0531570</name>
</gene>
<evidence type="ECO:0000313" key="1">
    <source>
        <dbReference type="EMBL" id="KKN60511.1"/>
    </source>
</evidence>
<accession>A0A0F9UGZ6</accession>
<proteinExistence type="predicted"/>
<reference evidence="1" key="1">
    <citation type="journal article" date="2015" name="Nature">
        <title>Complex archaea that bridge the gap between prokaryotes and eukaryotes.</title>
        <authorList>
            <person name="Spang A."/>
            <person name="Saw J.H."/>
            <person name="Jorgensen S.L."/>
            <person name="Zaremba-Niedzwiedzka K."/>
            <person name="Martijn J."/>
            <person name="Lind A.E."/>
            <person name="van Eijk R."/>
            <person name="Schleper C."/>
            <person name="Guy L."/>
            <person name="Ettema T.J."/>
        </authorList>
    </citation>
    <scope>NUCLEOTIDE SEQUENCE</scope>
</reference>
<comment type="caution">
    <text evidence="1">The sequence shown here is derived from an EMBL/GenBank/DDBJ whole genome shotgun (WGS) entry which is preliminary data.</text>
</comment>
<dbReference type="EMBL" id="LAZR01000694">
    <property type="protein sequence ID" value="KKN60511.1"/>
    <property type="molecule type" value="Genomic_DNA"/>
</dbReference>
<dbReference type="AlphaFoldDB" id="A0A0F9UGZ6"/>
<name>A0A0F9UGZ6_9ZZZZ</name>